<feature type="transmembrane region" description="Helical" evidence="6">
    <location>
        <begin position="157"/>
        <end position="181"/>
    </location>
</feature>
<evidence type="ECO:0000256" key="2">
    <source>
        <dbReference type="ARBA" id="ARBA00022448"/>
    </source>
</evidence>
<dbReference type="GO" id="GO:0006865">
    <property type="term" value="P:amino acid transport"/>
    <property type="evidence" value="ECO:0007669"/>
    <property type="project" value="InterPro"/>
</dbReference>
<evidence type="ECO:0000256" key="4">
    <source>
        <dbReference type="ARBA" id="ARBA00022989"/>
    </source>
</evidence>
<evidence type="ECO:0000256" key="6">
    <source>
        <dbReference type="SAM" id="Phobius"/>
    </source>
</evidence>
<dbReference type="Gene3D" id="1.20.1740.10">
    <property type="entry name" value="Amino acid/polyamine transporter I"/>
    <property type="match status" value="1"/>
</dbReference>
<evidence type="ECO:0000313" key="9">
    <source>
        <dbReference type="Proteomes" id="UP000510934"/>
    </source>
</evidence>
<dbReference type="Pfam" id="PF00324">
    <property type="entry name" value="AA_permease"/>
    <property type="match status" value="1"/>
</dbReference>
<dbReference type="EMBL" id="CP059052">
    <property type="protein sequence ID" value="QLJ12559.1"/>
    <property type="molecule type" value="Genomic_DNA"/>
</dbReference>
<feature type="transmembrane region" description="Helical" evidence="6">
    <location>
        <begin position="430"/>
        <end position="448"/>
    </location>
</feature>
<feature type="transmembrane region" description="Helical" evidence="6">
    <location>
        <begin position="288"/>
        <end position="309"/>
    </location>
</feature>
<dbReference type="FunFam" id="1.20.1740.10:FF:000001">
    <property type="entry name" value="Amino acid permease"/>
    <property type="match status" value="1"/>
</dbReference>
<dbReference type="PANTHER" id="PTHR43495">
    <property type="entry name" value="GABA PERMEASE"/>
    <property type="match status" value="1"/>
</dbReference>
<dbReference type="Proteomes" id="UP000510934">
    <property type="component" value="Chromosome"/>
</dbReference>
<organism evidence="8 9">
    <name type="scientific">Pseudomonas putida</name>
    <name type="common">Arthrobacter siderocapsulatus</name>
    <dbReference type="NCBI Taxonomy" id="303"/>
    <lineage>
        <taxon>Bacteria</taxon>
        <taxon>Pseudomonadati</taxon>
        <taxon>Pseudomonadota</taxon>
        <taxon>Gammaproteobacteria</taxon>
        <taxon>Pseudomonadales</taxon>
        <taxon>Pseudomonadaceae</taxon>
        <taxon>Pseudomonas</taxon>
    </lineage>
</organism>
<dbReference type="GO" id="GO:0016020">
    <property type="term" value="C:membrane"/>
    <property type="evidence" value="ECO:0007669"/>
    <property type="project" value="UniProtKB-SubCell"/>
</dbReference>
<keyword evidence="4 6" id="KW-1133">Transmembrane helix</keyword>
<proteinExistence type="predicted"/>
<accession>A0A7D5ZXC6</accession>
<dbReference type="PANTHER" id="PTHR43495:SF5">
    <property type="entry name" value="GAMMA-AMINOBUTYRIC ACID PERMEASE"/>
    <property type="match status" value="1"/>
</dbReference>
<evidence type="ECO:0000259" key="7">
    <source>
        <dbReference type="Pfam" id="PF00324"/>
    </source>
</evidence>
<evidence type="ECO:0000256" key="3">
    <source>
        <dbReference type="ARBA" id="ARBA00022692"/>
    </source>
</evidence>
<feature type="transmembrane region" description="Helical" evidence="6">
    <location>
        <begin position="336"/>
        <end position="356"/>
    </location>
</feature>
<keyword evidence="5 6" id="KW-0472">Membrane</keyword>
<gene>
    <name evidence="8" type="ORF">H0H12_19120</name>
</gene>
<feature type="transmembrane region" description="Helical" evidence="6">
    <location>
        <begin position="125"/>
        <end position="145"/>
    </location>
</feature>
<reference evidence="8 9" key="1">
    <citation type="journal article" date="2009" name="Mikrobiologiia">
        <title>[Phenanthren biodegradation and interaction of Pseudomonas putida BS3701 and Burkholderia sp.BS3702 in plant rhizosphere].</title>
        <authorList>
            <person name="Ovchinnikova A.A."/>
            <person name="Vetrova A.A."/>
            <person name="Filonov A.E."/>
            <person name="Boronin A.M."/>
        </authorList>
    </citation>
    <scope>NUCLEOTIDE SEQUENCE [LARGE SCALE GENOMIC DNA]</scope>
    <source>
        <strain evidence="8 9">BS3701</strain>
    </source>
</reference>
<keyword evidence="2" id="KW-0813">Transport</keyword>
<feature type="transmembrane region" description="Helical" evidence="6">
    <location>
        <begin position="242"/>
        <end position="263"/>
    </location>
</feature>
<dbReference type="AlphaFoldDB" id="A0A7D5ZXC6"/>
<name>A0A7D5ZXC6_PSEPU</name>
<feature type="transmembrane region" description="Helical" evidence="6">
    <location>
        <begin position="402"/>
        <end position="424"/>
    </location>
</feature>
<feature type="domain" description="Amino acid permease/ SLC12A" evidence="7">
    <location>
        <begin position="20"/>
        <end position="447"/>
    </location>
</feature>
<evidence type="ECO:0000256" key="5">
    <source>
        <dbReference type="ARBA" id="ARBA00023136"/>
    </source>
</evidence>
<dbReference type="PROSITE" id="PS00218">
    <property type="entry name" value="AMINO_ACID_PERMEASE_1"/>
    <property type="match status" value="1"/>
</dbReference>
<evidence type="ECO:0000256" key="1">
    <source>
        <dbReference type="ARBA" id="ARBA00004141"/>
    </source>
</evidence>
<dbReference type="InterPro" id="IPR004840">
    <property type="entry name" value="Amino_acid_permease_CS"/>
</dbReference>
<keyword evidence="3 6" id="KW-0812">Transmembrane</keyword>
<dbReference type="RefSeq" id="WP_180688421.1">
    <property type="nucleotide sequence ID" value="NZ_CP059052.1"/>
</dbReference>
<feature type="transmembrane region" description="Helical" evidence="6">
    <location>
        <begin position="362"/>
        <end position="381"/>
    </location>
</feature>
<sequence>MTFDNKKQRSLQHGLTSRQVSMISIAGIIGAGLFIGSSNAIASAGPAILISYAMTGLLVLLVMRMLGEMAVANPNSGSFSTYATEAIGPWAGFTIGWLYWWFWVLIIPVEAIAGAEILHAWFPTIPSWLCAFLIMFLLAATNLISVKHFGEFEFWFALVKVIAIIAFIGIGSAAVFGFWPLTQVSGVSHLWANGGFMPNGFGTVLGGVLITIFSFFGAEIVTIAADETSNPQAKIRRATNLVVYRIAIFYLASIFLVVSLVAWNDPALKTVGSFQRVLEVLNVPGAKLIVDLVVLVAVTSCMNSGLYTASRMLHSLAARGEAVGAIKRVSGNGVPVTAVILSTLAGFGGCLVNYIFPGKVFSFLLSTTGAIALIVYLVIAISQLRLRARGDRLGEQPALKMWLFPWLTWLVIGIISLVLGYMLLSDAYRYETMMTAGVTLFILLVYMSRQRYSWGADRRRVMLEADRH</sequence>
<dbReference type="InterPro" id="IPR004841">
    <property type="entry name" value="AA-permease/SLC12A_dom"/>
</dbReference>
<feature type="transmembrane region" description="Helical" evidence="6">
    <location>
        <begin position="47"/>
        <end position="66"/>
    </location>
</feature>
<protein>
    <submittedName>
        <fullName evidence="8">Amino acid permease</fullName>
    </submittedName>
</protein>
<dbReference type="GO" id="GO:0055085">
    <property type="term" value="P:transmembrane transport"/>
    <property type="evidence" value="ECO:0007669"/>
    <property type="project" value="InterPro"/>
</dbReference>
<evidence type="ECO:0000313" key="8">
    <source>
        <dbReference type="EMBL" id="QLJ12559.1"/>
    </source>
</evidence>
<dbReference type="PIRSF" id="PIRSF006060">
    <property type="entry name" value="AA_transporter"/>
    <property type="match status" value="1"/>
</dbReference>
<feature type="transmembrane region" description="Helical" evidence="6">
    <location>
        <begin position="20"/>
        <end position="41"/>
    </location>
</feature>
<feature type="transmembrane region" description="Helical" evidence="6">
    <location>
        <begin position="87"/>
        <end position="113"/>
    </location>
</feature>
<comment type="subcellular location">
    <subcellularLocation>
        <location evidence="1">Membrane</location>
        <topology evidence="1">Multi-pass membrane protein</topology>
    </subcellularLocation>
</comment>
<feature type="transmembrane region" description="Helical" evidence="6">
    <location>
        <begin position="201"/>
        <end position="221"/>
    </location>
</feature>